<evidence type="ECO:0000256" key="1">
    <source>
        <dbReference type="SAM" id="Phobius"/>
    </source>
</evidence>
<organism evidence="2 3">
    <name type="scientific">Malaciobacter halophilus</name>
    <dbReference type="NCBI Taxonomy" id="197482"/>
    <lineage>
        <taxon>Bacteria</taxon>
        <taxon>Pseudomonadati</taxon>
        <taxon>Campylobacterota</taxon>
        <taxon>Epsilonproteobacteria</taxon>
        <taxon>Campylobacterales</taxon>
        <taxon>Arcobacteraceae</taxon>
        <taxon>Malaciobacter</taxon>
    </lineage>
</organism>
<keyword evidence="1" id="KW-0472">Membrane</keyword>
<proteinExistence type="predicted"/>
<gene>
    <name evidence="2" type="ORF">CP960_11930</name>
</gene>
<name>A0A2N1J083_9BACT</name>
<keyword evidence="1" id="KW-1133">Transmembrane helix</keyword>
<accession>A0A2N1J083</accession>
<reference evidence="2 3" key="1">
    <citation type="submission" date="2017-09" db="EMBL/GenBank/DDBJ databases">
        <title>Genomics of the genus Arcobacter.</title>
        <authorList>
            <person name="Perez-Cataluna A."/>
            <person name="Figueras M.J."/>
            <person name="Salas-Masso N."/>
        </authorList>
    </citation>
    <scope>NUCLEOTIDE SEQUENCE [LARGE SCALE GENOMIC DNA]</scope>
    <source>
        <strain evidence="2 3">DSM 18005</strain>
    </source>
</reference>
<evidence type="ECO:0000313" key="3">
    <source>
        <dbReference type="Proteomes" id="UP000233248"/>
    </source>
</evidence>
<dbReference type="RefSeq" id="WP_101185713.1">
    <property type="nucleotide sequence ID" value="NZ_CP031218.1"/>
</dbReference>
<comment type="caution">
    <text evidence="2">The sequence shown here is derived from an EMBL/GenBank/DDBJ whole genome shotgun (WGS) entry which is preliminary data.</text>
</comment>
<dbReference type="AlphaFoldDB" id="A0A2N1J083"/>
<dbReference type="Proteomes" id="UP000233248">
    <property type="component" value="Unassembled WGS sequence"/>
</dbReference>
<sequence length="136" mass="15982">MKKAFTLLEVIFTITILALLISFFLKNHQNILSFVNYNEHRFEVNEIRSSIKLKNAKKSLKSFDKLNSLDEAIPNKINEKLFSKVLNEPIISSKTNWMKINSNIYTLNIKGEIIKFEYKNRAFNCISKNELCKEFE</sequence>
<dbReference type="OrthoDB" id="5347197at2"/>
<evidence type="ECO:0000313" key="2">
    <source>
        <dbReference type="EMBL" id="PKI79959.1"/>
    </source>
</evidence>
<dbReference type="KEGG" id="ahs:AHALO_1126"/>
<feature type="transmembrane region" description="Helical" evidence="1">
    <location>
        <begin position="7"/>
        <end position="25"/>
    </location>
</feature>
<dbReference type="NCBIfam" id="TIGR02532">
    <property type="entry name" value="IV_pilin_GFxxxE"/>
    <property type="match status" value="1"/>
</dbReference>
<evidence type="ECO:0008006" key="4">
    <source>
        <dbReference type="Google" id="ProtNLM"/>
    </source>
</evidence>
<dbReference type="InterPro" id="IPR012902">
    <property type="entry name" value="N_methyl_site"/>
</dbReference>
<keyword evidence="3" id="KW-1185">Reference proteome</keyword>
<keyword evidence="1" id="KW-0812">Transmembrane</keyword>
<dbReference type="EMBL" id="NXIF01000049">
    <property type="protein sequence ID" value="PKI79959.1"/>
    <property type="molecule type" value="Genomic_DNA"/>
</dbReference>
<protein>
    <recommendedName>
        <fullName evidence="4">Prepilin-type cleavage/methylation domain-containing protein</fullName>
    </recommendedName>
</protein>